<name>A0ABR4G221_9EURO</name>
<gene>
    <name evidence="1" type="ORF">BJX66DRAFT_237372</name>
</gene>
<proteinExistence type="predicted"/>
<protein>
    <submittedName>
        <fullName evidence="1">Uncharacterized protein</fullName>
    </submittedName>
</protein>
<reference evidence="1 2" key="1">
    <citation type="submission" date="2024-07" db="EMBL/GenBank/DDBJ databases">
        <title>Section-level genome sequencing and comparative genomics of Aspergillus sections Usti and Cavernicolus.</title>
        <authorList>
            <consortium name="Lawrence Berkeley National Laboratory"/>
            <person name="Nybo J.L."/>
            <person name="Vesth T.C."/>
            <person name="Theobald S."/>
            <person name="Frisvad J.C."/>
            <person name="Larsen T.O."/>
            <person name="Kjaerboelling I."/>
            <person name="Rothschild-Mancinelli K."/>
            <person name="Lyhne E.K."/>
            <person name="Kogle M.E."/>
            <person name="Barry K."/>
            <person name="Clum A."/>
            <person name="Na H."/>
            <person name="Ledsgaard L."/>
            <person name="Lin J."/>
            <person name="Lipzen A."/>
            <person name="Kuo A."/>
            <person name="Riley R."/>
            <person name="Mondo S."/>
            <person name="Labutti K."/>
            <person name="Haridas S."/>
            <person name="Pangalinan J."/>
            <person name="Salamov A.A."/>
            <person name="Simmons B.A."/>
            <person name="Magnuson J.K."/>
            <person name="Chen J."/>
            <person name="Drula E."/>
            <person name="Henrissat B."/>
            <person name="Wiebenga A."/>
            <person name="Lubbers R.J."/>
            <person name="Gomes A.C."/>
            <person name="Makela M.R."/>
            <person name="Stajich J."/>
            <person name="Grigoriev I.V."/>
            <person name="Mortensen U.H."/>
            <person name="De Vries R.P."/>
            <person name="Baker S.E."/>
            <person name="Andersen M.R."/>
        </authorList>
    </citation>
    <scope>NUCLEOTIDE SEQUENCE [LARGE SCALE GENOMIC DNA]</scope>
    <source>
        <strain evidence="1 2">CBS 209.92</strain>
    </source>
</reference>
<evidence type="ECO:0000313" key="2">
    <source>
        <dbReference type="Proteomes" id="UP001610563"/>
    </source>
</evidence>
<keyword evidence="2" id="KW-1185">Reference proteome</keyword>
<organism evidence="1 2">
    <name type="scientific">Aspergillus keveii</name>
    <dbReference type="NCBI Taxonomy" id="714993"/>
    <lineage>
        <taxon>Eukaryota</taxon>
        <taxon>Fungi</taxon>
        <taxon>Dikarya</taxon>
        <taxon>Ascomycota</taxon>
        <taxon>Pezizomycotina</taxon>
        <taxon>Eurotiomycetes</taxon>
        <taxon>Eurotiomycetidae</taxon>
        <taxon>Eurotiales</taxon>
        <taxon>Aspergillaceae</taxon>
        <taxon>Aspergillus</taxon>
        <taxon>Aspergillus subgen. Nidulantes</taxon>
    </lineage>
</organism>
<comment type="caution">
    <text evidence="1">The sequence shown here is derived from an EMBL/GenBank/DDBJ whole genome shotgun (WGS) entry which is preliminary data.</text>
</comment>
<sequence length="161" mass="18256">MRLTWSPSLPWLRFCRMMQPGIEQESALLAPTSQPSWALGICSQSSTMKTEVMRRLKRIVPWANLPHPLNTDIGSRISATLSILMPKEFGEQHKALGMNPISLELYLLSSNLQSHDTNLLSEASIRSRDTRAIGMFRSLGWHTMKQFAFCCVMTPLLPWVV</sequence>
<evidence type="ECO:0000313" key="1">
    <source>
        <dbReference type="EMBL" id="KAL2789208.1"/>
    </source>
</evidence>
<accession>A0ABR4G221</accession>
<dbReference type="EMBL" id="JBFTWV010000067">
    <property type="protein sequence ID" value="KAL2789208.1"/>
    <property type="molecule type" value="Genomic_DNA"/>
</dbReference>
<dbReference type="Proteomes" id="UP001610563">
    <property type="component" value="Unassembled WGS sequence"/>
</dbReference>